<accession>A0ABN8PZJ0</accession>
<dbReference type="Proteomes" id="UP001159405">
    <property type="component" value="Unassembled WGS sequence"/>
</dbReference>
<protein>
    <submittedName>
        <fullName evidence="1">Uncharacterized protein</fullName>
    </submittedName>
</protein>
<sequence>MAAENSILNAIVALRPLRDEVDNFFLFEEEVKTALTSIFENNRVGQSSLKRAKMSQIPATALLEGEVKMWLKMLHRRLSPRMKARSAWTARSAYGVVHNEEKHTDMIYYNRENRLIRDFAQLSELSRDSVREFLIKQSKRTRKGTSKVSITSETPFTITFIKRTQQVVVKAHYKFTNEFGYTFS</sequence>
<keyword evidence="2" id="KW-1185">Reference proteome</keyword>
<name>A0ABN8PZJ0_9CNID</name>
<evidence type="ECO:0000313" key="1">
    <source>
        <dbReference type="EMBL" id="CAH3154003.1"/>
    </source>
</evidence>
<reference evidence="1 2" key="1">
    <citation type="submission" date="2022-05" db="EMBL/GenBank/DDBJ databases">
        <authorList>
            <consortium name="Genoscope - CEA"/>
            <person name="William W."/>
        </authorList>
    </citation>
    <scope>NUCLEOTIDE SEQUENCE [LARGE SCALE GENOMIC DNA]</scope>
</reference>
<gene>
    <name evidence="1" type="ORF">PLOB_00049842</name>
</gene>
<dbReference type="EMBL" id="CALNXK010000097">
    <property type="protein sequence ID" value="CAH3154003.1"/>
    <property type="molecule type" value="Genomic_DNA"/>
</dbReference>
<proteinExistence type="predicted"/>
<organism evidence="1 2">
    <name type="scientific">Porites lobata</name>
    <dbReference type="NCBI Taxonomy" id="104759"/>
    <lineage>
        <taxon>Eukaryota</taxon>
        <taxon>Metazoa</taxon>
        <taxon>Cnidaria</taxon>
        <taxon>Anthozoa</taxon>
        <taxon>Hexacorallia</taxon>
        <taxon>Scleractinia</taxon>
        <taxon>Fungiina</taxon>
        <taxon>Poritidae</taxon>
        <taxon>Porites</taxon>
    </lineage>
</organism>
<comment type="caution">
    <text evidence="1">The sequence shown here is derived from an EMBL/GenBank/DDBJ whole genome shotgun (WGS) entry which is preliminary data.</text>
</comment>
<evidence type="ECO:0000313" key="2">
    <source>
        <dbReference type="Proteomes" id="UP001159405"/>
    </source>
</evidence>